<gene>
    <name evidence="3" type="ORF">EV421DRAFT_1909037</name>
</gene>
<reference evidence="3" key="1">
    <citation type="submission" date="2023-06" db="EMBL/GenBank/DDBJ databases">
        <authorList>
            <consortium name="Lawrence Berkeley National Laboratory"/>
            <person name="Ahrendt S."/>
            <person name="Sahu N."/>
            <person name="Indic B."/>
            <person name="Wong-Bajracharya J."/>
            <person name="Merenyi Z."/>
            <person name="Ke H.-M."/>
            <person name="Monk M."/>
            <person name="Kocsube S."/>
            <person name="Drula E."/>
            <person name="Lipzen A."/>
            <person name="Balint B."/>
            <person name="Henrissat B."/>
            <person name="Andreopoulos B."/>
            <person name="Martin F.M."/>
            <person name="Harder C.B."/>
            <person name="Rigling D."/>
            <person name="Ford K.L."/>
            <person name="Foster G.D."/>
            <person name="Pangilinan J."/>
            <person name="Papanicolaou A."/>
            <person name="Barry K."/>
            <person name="LaButti K."/>
            <person name="Viragh M."/>
            <person name="Koriabine M."/>
            <person name="Yan M."/>
            <person name="Riley R."/>
            <person name="Champramary S."/>
            <person name="Plett K.L."/>
            <person name="Tsai I.J."/>
            <person name="Slot J."/>
            <person name="Sipos G."/>
            <person name="Plett J."/>
            <person name="Nagy L.G."/>
            <person name="Grigoriev I.V."/>
        </authorList>
    </citation>
    <scope>NUCLEOTIDE SEQUENCE</scope>
    <source>
        <strain evidence="3">FPL87.14</strain>
    </source>
</reference>
<keyword evidence="2" id="KW-0812">Transmembrane</keyword>
<comment type="caution">
    <text evidence="3">The sequence shown here is derived from an EMBL/GenBank/DDBJ whole genome shotgun (WGS) entry which is preliminary data.</text>
</comment>
<sequence length="237" mass="26067">MFSPQPAMFHLILNMCILAPIIPMALTLNITLDSTPEAFQSIPISLRWEHDDPLDFVLVVEDFTEDRIIDMTFNYTSPSRDDFTLIAWLQASDIDSEPRKNFAVSEPFTVKTAKHTSTSITIKPTIPTTVSGTTSSVSGGIPSSTTVSNIQPKPTSLTGAVSSNTSFPQEHETQALPEVMRARLEEENARMREEITALMNQIGRVEAGYGCSPPPSYRSASNYSSSNVSNSSRSFRV</sequence>
<evidence type="ECO:0000313" key="4">
    <source>
        <dbReference type="Proteomes" id="UP001175226"/>
    </source>
</evidence>
<evidence type="ECO:0000313" key="3">
    <source>
        <dbReference type="EMBL" id="KAK0434940.1"/>
    </source>
</evidence>
<dbReference type="EMBL" id="JAUEPT010000067">
    <property type="protein sequence ID" value="KAK0434940.1"/>
    <property type="molecule type" value="Genomic_DNA"/>
</dbReference>
<feature type="region of interest" description="Disordered" evidence="1">
    <location>
        <begin position="130"/>
        <end position="176"/>
    </location>
</feature>
<keyword evidence="2" id="KW-0472">Membrane</keyword>
<feature type="compositionally biased region" description="Low complexity" evidence="1">
    <location>
        <begin position="130"/>
        <end position="148"/>
    </location>
</feature>
<evidence type="ECO:0000256" key="2">
    <source>
        <dbReference type="SAM" id="Phobius"/>
    </source>
</evidence>
<proteinExistence type="predicted"/>
<keyword evidence="2" id="KW-1133">Transmembrane helix</keyword>
<dbReference type="Proteomes" id="UP001175226">
    <property type="component" value="Unassembled WGS sequence"/>
</dbReference>
<keyword evidence="4" id="KW-1185">Reference proteome</keyword>
<accession>A0AA39J3R7</accession>
<name>A0AA39J3R7_9AGAR</name>
<organism evidence="3 4">
    <name type="scientific">Armillaria borealis</name>
    <dbReference type="NCBI Taxonomy" id="47425"/>
    <lineage>
        <taxon>Eukaryota</taxon>
        <taxon>Fungi</taxon>
        <taxon>Dikarya</taxon>
        <taxon>Basidiomycota</taxon>
        <taxon>Agaricomycotina</taxon>
        <taxon>Agaricomycetes</taxon>
        <taxon>Agaricomycetidae</taxon>
        <taxon>Agaricales</taxon>
        <taxon>Marasmiineae</taxon>
        <taxon>Physalacriaceae</taxon>
        <taxon>Armillaria</taxon>
    </lineage>
</organism>
<dbReference type="AlphaFoldDB" id="A0AA39J3R7"/>
<protein>
    <submittedName>
        <fullName evidence="3">Uncharacterized protein</fullName>
    </submittedName>
</protein>
<feature type="region of interest" description="Disordered" evidence="1">
    <location>
        <begin position="213"/>
        <end position="237"/>
    </location>
</feature>
<feature type="compositionally biased region" description="Low complexity" evidence="1">
    <location>
        <begin position="217"/>
        <end position="237"/>
    </location>
</feature>
<feature type="transmembrane region" description="Helical" evidence="2">
    <location>
        <begin position="12"/>
        <end position="32"/>
    </location>
</feature>
<evidence type="ECO:0000256" key="1">
    <source>
        <dbReference type="SAM" id="MobiDB-lite"/>
    </source>
</evidence>
<feature type="compositionally biased region" description="Polar residues" evidence="1">
    <location>
        <begin position="149"/>
        <end position="168"/>
    </location>
</feature>